<dbReference type="RefSeq" id="XP_018263956.1">
    <property type="nucleotide sequence ID" value="XM_018407148.1"/>
</dbReference>
<dbReference type="Proteomes" id="UP000078595">
    <property type="component" value="Chromosome 4"/>
</dbReference>
<dbReference type="AlphaFoldDB" id="A0A1A6A7T0"/>
<dbReference type="GO" id="GO:1990070">
    <property type="term" value="C:TRAPPI protein complex"/>
    <property type="evidence" value="ECO:0007669"/>
    <property type="project" value="TreeGrafter"/>
</dbReference>
<dbReference type="STRING" id="1296121.A0A1A6A7T0"/>
<evidence type="ECO:0000313" key="11">
    <source>
        <dbReference type="Proteomes" id="UP000078595"/>
    </source>
</evidence>
<sequence>MSQAVGYSTTPPSSSSRFSLQSITSSSSTTHTPNPPSLYGSSQNPSSSTINNANVNPNRRESARSSIIPSQQGSSSLQQQLFGSVGGGGGAGSASNQQQYLNILDRPLNKTKAFEVALSSWAFMFSEIVSYSQSRVDSVTDLEKRLSSLGYEVGQRILSLILLRNTQTSNLKDPKREHRLIPILQFVHTQIYKFIFGKPADGLERSSEAEDEYMLISNESPLTQFISVPKDMSDLSCEAFTAGLVEGVLDGLDLPARVTAHWVGDQYPDTPQRTVILIKLDGKVMDREEALGK</sequence>
<evidence type="ECO:0000256" key="6">
    <source>
        <dbReference type="ARBA" id="ARBA00022892"/>
    </source>
</evidence>
<proteinExistence type="inferred from homology"/>
<comment type="similarity">
    <text evidence="3">Belongs to the TRAPP small subunits family. BET3 subfamily.</text>
</comment>
<dbReference type="InterPro" id="IPR016696">
    <property type="entry name" value="TRAPP-I_su5"/>
</dbReference>
<dbReference type="Gene3D" id="3.30.1380.20">
    <property type="entry name" value="Trafficking protein particle complex subunit 3"/>
    <property type="match status" value="1"/>
</dbReference>
<dbReference type="GO" id="GO:1990071">
    <property type="term" value="C:TRAPPII protein complex"/>
    <property type="evidence" value="ECO:0007669"/>
    <property type="project" value="TreeGrafter"/>
</dbReference>
<evidence type="ECO:0000256" key="7">
    <source>
        <dbReference type="ARBA" id="ARBA00023034"/>
    </source>
</evidence>
<dbReference type="KEGG" id="kdj:28967533"/>
<evidence type="ECO:0000256" key="2">
    <source>
        <dbReference type="ARBA" id="ARBA00004555"/>
    </source>
</evidence>
<dbReference type="EMBL" id="KI894030">
    <property type="protein sequence ID" value="OBR86114.1"/>
    <property type="molecule type" value="Genomic_DNA"/>
</dbReference>
<dbReference type="FunFam" id="3.30.1380.20:FF:000002">
    <property type="entry name" value="Trafficking protein particle complex subunit"/>
    <property type="match status" value="1"/>
</dbReference>
<organism evidence="9">
    <name type="scientific">Kwoniella dejecticola CBS 10117</name>
    <dbReference type="NCBI Taxonomy" id="1296121"/>
    <lineage>
        <taxon>Eukaryota</taxon>
        <taxon>Fungi</taxon>
        <taxon>Dikarya</taxon>
        <taxon>Basidiomycota</taxon>
        <taxon>Agaricomycotina</taxon>
        <taxon>Tremellomycetes</taxon>
        <taxon>Tremellales</taxon>
        <taxon>Cryptococcaceae</taxon>
        <taxon>Kwoniella</taxon>
    </lineage>
</organism>
<evidence type="ECO:0000256" key="4">
    <source>
        <dbReference type="ARBA" id="ARBA00022448"/>
    </source>
</evidence>
<dbReference type="InterPro" id="IPR024096">
    <property type="entry name" value="NO_sig/Golgi_transp_ligand-bd"/>
</dbReference>
<keyword evidence="4" id="KW-0813">Transport</keyword>
<dbReference type="VEuPathDB" id="FungiDB:I303_03834"/>
<feature type="region of interest" description="Disordered" evidence="8">
    <location>
        <begin position="1"/>
        <end position="73"/>
    </location>
</feature>
<keyword evidence="6" id="KW-0931">ER-Golgi transport</keyword>
<reference evidence="10" key="2">
    <citation type="submission" date="2013-07" db="EMBL/GenBank/DDBJ databases">
        <authorList>
            <consortium name="The Broad Institute Genome Sequencing Platform"/>
            <person name="Cuomo C."/>
            <person name="Litvintseva A."/>
            <person name="Chen Y."/>
            <person name="Heitman J."/>
            <person name="Sun S."/>
            <person name="Springer D."/>
            <person name="Dromer F."/>
            <person name="Young S.K."/>
            <person name="Zeng Q."/>
            <person name="Gargeya S."/>
            <person name="Fitzgerald M."/>
            <person name="Abouelleil A."/>
            <person name="Alvarado L."/>
            <person name="Berlin A.M."/>
            <person name="Chapman S.B."/>
            <person name="Dewar J."/>
            <person name="Goldberg J."/>
            <person name="Griggs A."/>
            <person name="Gujja S."/>
            <person name="Hansen M."/>
            <person name="Howarth C."/>
            <person name="Imamovic A."/>
            <person name="Larimer J."/>
            <person name="McCowan C."/>
            <person name="Murphy C."/>
            <person name="Pearson M."/>
            <person name="Priest M."/>
            <person name="Roberts A."/>
            <person name="Saif S."/>
            <person name="Shea T."/>
            <person name="Sykes S."/>
            <person name="Wortman J."/>
            <person name="Nusbaum C."/>
            <person name="Birren B."/>
        </authorList>
    </citation>
    <scope>NUCLEOTIDE SEQUENCE</scope>
    <source>
        <strain evidence="10">CBS 10117</strain>
    </source>
</reference>
<accession>A0A1A6A7T0</accession>
<dbReference type="SUPFAM" id="SSF111126">
    <property type="entry name" value="Ligand-binding domain in the NO signalling and Golgi transport"/>
    <property type="match status" value="1"/>
</dbReference>
<dbReference type="OrthoDB" id="10254842at2759"/>
<gene>
    <name evidence="9" type="ORF">I303_03834</name>
    <name evidence="10" type="ORF">I303_103815</name>
</gene>
<comment type="subcellular location">
    <subcellularLocation>
        <location evidence="1">Endoplasmic reticulum</location>
    </subcellularLocation>
    <subcellularLocation>
        <location evidence="2">Golgi apparatus</location>
    </subcellularLocation>
</comment>
<dbReference type="GO" id="GO:0006888">
    <property type="term" value="P:endoplasmic reticulum to Golgi vesicle-mediated transport"/>
    <property type="evidence" value="ECO:0007669"/>
    <property type="project" value="TreeGrafter"/>
</dbReference>
<dbReference type="PANTHER" id="PTHR20902:SF0">
    <property type="entry name" value="TRAFFICKING PROTEIN PARTICLE COMPLEX SUBUNIT 5"/>
    <property type="match status" value="1"/>
</dbReference>
<keyword evidence="11" id="KW-1185">Reference proteome</keyword>
<dbReference type="GO" id="GO:1990072">
    <property type="term" value="C:TRAPPIII protein complex"/>
    <property type="evidence" value="ECO:0007669"/>
    <property type="project" value="TreeGrafter"/>
</dbReference>
<dbReference type="GO" id="GO:0005783">
    <property type="term" value="C:endoplasmic reticulum"/>
    <property type="evidence" value="ECO:0007669"/>
    <property type="project" value="UniProtKB-SubCell"/>
</dbReference>
<protein>
    <submittedName>
        <fullName evidence="9">BET3 family protein</fullName>
    </submittedName>
</protein>
<evidence type="ECO:0000313" key="10">
    <source>
        <dbReference type="EMBL" id="WWC61234.1"/>
    </source>
</evidence>
<evidence type="ECO:0000256" key="5">
    <source>
        <dbReference type="ARBA" id="ARBA00022824"/>
    </source>
</evidence>
<keyword evidence="7" id="KW-0333">Golgi apparatus</keyword>
<feature type="compositionally biased region" description="Low complexity" evidence="8">
    <location>
        <begin position="8"/>
        <end position="32"/>
    </location>
</feature>
<reference evidence="10" key="3">
    <citation type="submission" date="2024-02" db="EMBL/GenBank/DDBJ databases">
        <title>Comparative genomics of Cryptococcus and Kwoniella reveals pathogenesis evolution and contrasting modes of karyotype evolution via chromosome fusion or intercentromeric recombination.</title>
        <authorList>
            <person name="Coelho M.A."/>
            <person name="David-Palma M."/>
            <person name="Shea T."/>
            <person name="Bowers K."/>
            <person name="McGinley-Smith S."/>
            <person name="Mohammad A.W."/>
            <person name="Gnirke A."/>
            <person name="Yurkov A.M."/>
            <person name="Nowrousian M."/>
            <person name="Sun S."/>
            <person name="Cuomo C.A."/>
            <person name="Heitman J."/>
        </authorList>
    </citation>
    <scope>NUCLEOTIDE SEQUENCE</scope>
    <source>
        <strain evidence="10">CBS 10117</strain>
    </source>
</reference>
<evidence type="ECO:0000313" key="9">
    <source>
        <dbReference type="EMBL" id="OBR86114.1"/>
    </source>
</evidence>
<dbReference type="InterPro" id="IPR007194">
    <property type="entry name" value="TRAPP_component"/>
</dbReference>
<dbReference type="GeneID" id="28967533"/>
<dbReference type="PANTHER" id="PTHR20902">
    <property type="entry name" value="41-2 PROTEIN ANTIGEN-RELATED"/>
    <property type="match status" value="1"/>
</dbReference>
<dbReference type="Pfam" id="PF04051">
    <property type="entry name" value="TRAPP"/>
    <property type="match status" value="1"/>
</dbReference>
<dbReference type="EMBL" id="CP144533">
    <property type="protein sequence ID" value="WWC61234.1"/>
    <property type="molecule type" value="Genomic_DNA"/>
</dbReference>
<evidence type="ECO:0000256" key="1">
    <source>
        <dbReference type="ARBA" id="ARBA00004240"/>
    </source>
</evidence>
<reference evidence="9" key="1">
    <citation type="submission" date="2013-07" db="EMBL/GenBank/DDBJ databases">
        <title>The Genome Sequence of Cryptococcus dejecticola CBS10117.</title>
        <authorList>
            <consortium name="The Broad Institute Genome Sequencing Platform"/>
            <person name="Cuomo C."/>
            <person name="Litvintseva A."/>
            <person name="Chen Y."/>
            <person name="Heitman J."/>
            <person name="Sun S."/>
            <person name="Springer D."/>
            <person name="Dromer F."/>
            <person name="Young S.K."/>
            <person name="Zeng Q."/>
            <person name="Gargeya S."/>
            <person name="Fitzgerald M."/>
            <person name="Abouelleil A."/>
            <person name="Alvarado L."/>
            <person name="Berlin A.M."/>
            <person name="Chapman S.B."/>
            <person name="Dewar J."/>
            <person name="Goldberg J."/>
            <person name="Griggs A."/>
            <person name="Gujja S."/>
            <person name="Hansen M."/>
            <person name="Howarth C."/>
            <person name="Imamovic A."/>
            <person name="Larimer J."/>
            <person name="McCowan C."/>
            <person name="Murphy C."/>
            <person name="Pearson M."/>
            <person name="Priest M."/>
            <person name="Roberts A."/>
            <person name="Saif S."/>
            <person name="Shea T."/>
            <person name="Sykes S."/>
            <person name="Wortman J."/>
            <person name="Nusbaum C."/>
            <person name="Birren B."/>
        </authorList>
    </citation>
    <scope>NUCLEOTIDE SEQUENCE [LARGE SCALE GENOMIC DNA]</scope>
    <source>
        <strain evidence="9">CBS 10117</strain>
    </source>
</reference>
<evidence type="ECO:0000256" key="3">
    <source>
        <dbReference type="ARBA" id="ARBA00006218"/>
    </source>
</evidence>
<feature type="compositionally biased region" description="Polar residues" evidence="8">
    <location>
        <begin position="39"/>
        <end position="57"/>
    </location>
</feature>
<dbReference type="CDD" id="cd14943">
    <property type="entry name" value="TRAPPC5_Trs31"/>
    <property type="match status" value="1"/>
</dbReference>
<keyword evidence="5" id="KW-0256">Endoplasmic reticulum</keyword>
<name>A0A1A6A7T0_9TREE</name>
<evidence type="ECO:0000256" key="8">
    <source>
        <dbReference type="SAM" id="MobiDB-lite"/>
    </source>
</evidence>